<dbReference type="Pfam" id="PF00005">
    <property type="entry name" value="ABC_tran"/>
    <property type="match status" value="2"/>
</dbReference>
<comment type="caution">
    <text evidence="4">The sequence shown here is derived from an EMBL/GenBank/DDBJ whole genome shotgun (WGS) entry which is preliminary data.</text>
</comment>
<accession>A0ABW8TU46</accession>
<dbReference type="InterPro" id="IPR003439">
    <property type="entry name" value="ABC_transporter-like_ATP-bd"/>
</dbReference>
<dbReference type="PANTHER" id="PTHR43790">
    <property type="entry name" value="CARBOHYDRATE TRANSPORT ATP-BINDING PROTEIN MG119-RELATED"/>
    <property type="match status" value="1"/>
</dbReference>
<proteinExistence type="predicted"/>
<gene>
    <name evidence="4" type="ORF">ACJDUH_12325</name>
</gene>
<evidence type="ECO:0000259" key="3">
    <source>
        <dbReference type="PROSITE" id="PS50893"/>
    </source>
</evidence>
<dbReference type="GO" id="GO:0005524">
    <property type="term" value="F:ATP binding"/>
    <property type="evidence" value="ECO:0007669"/>
    <property type="project" value="UniProtKB-KW"/>
</dbReference>
<keyword evidence="1" id="KW-0547">Nucleotide-binding</keyword>
<dbReference type="InterPro" id="IPR003593">
    <property type="entry name" value="AAA+_ATPase"/>
</dbReference>
<dbReference type="PROSITE" id="PS50893">
    <property type="entry name" value="ABC_TRANSPORTER_2"/>
    <property type="match status" value="2"/>
</dbReference>
<reference evidence="4 5" key="1">
    <citation type="submission" date="2024-11" db="EMBL/GenBank/DDBJ databases">
        <authorList>
            <person name="Heng Y.C."/>
            <person name="Lim A.C.H."/>
            <person name="Lee J.K.Y."/>
            <person name="Kittelmann S."/>
        </authorList>
    </citation>
    <scope>NUCLEOTIDE SEQUENCE [LARGE SCALE GENOMIC DNA]</scope>
    <source>
        <strain evidence="4 5">WILCCON 0202</strain>
    </source>
</reference>
<dbReference type="Gene3D" id="3.40.50.300">
    <property type="entry name" value="P-loop containing nucleotide triphosphate hydrolases"/>
    <property type="match status" value="2"/>
</dbReference>
<feature type="domain" description="ABC transporter" evidence="3">
    <location>
        <begin position="6"/>
        <end position="242"/>
    </location>
</feature>
<dbReference type="CDD" id="cd03216">
    <property type="entry name" value="ABC_Carb_Monos_I"/>
    <property type="match status" value="1"/>
</dbReference>
<dbReference type="InterPro" id="IPR050107">
    <property type="entry name" value="ABC_carbohydrate_import_ATPase"/>
</dbReference>
<dbReference type="SMART" id="SM00382">
    <property type="entry name" value="AAA"/>
    <property type="match status" value="1"/>
</dbReference>
<keyword evidence="2 4" id="KW-0067">ATP-binding</keyword>
<evidence type="ECO:0000313" key="4">
    <source>
        <dbReference type="EMBL" id="MFL0268879.1"/>
    </source>
</evidence>
<sequence length="517" mass="57412">MDNSILKLENITKIYGNGVLANNNVNLDIRKGEIHAIVGENGAGKSTLMKIIFGMEQPNEGSIYLKGQKIKIDNANKAIELGIGMVHQHFMLLPTFTVTQNIILGMEPKKGIKIDYQKAEKMVSEFAEKYNFRIKPNDKVRDLSIGMKQKVEIVKALIRGAEILILDEPTAVLTPQETEELFEQLKLLKNEGHTIIFISHKLKEVKAICDRVTIMRKGETKGVYNIADVTERQISNLMVGRDVVLKYDKKEAVPGDVILKVESLFANSHEGNKVLDDVSFSLRKGTILGIAGVEGNGQGELIDIITGRRQAYTGQVLLEDTDIRQLSIAQLRNKGLSFITEDRMSLGIAGAAKISENIISNRYKSKDINGKILTNKKKIDEITVNLIKDYDVACKNENQLIEHLSGGNIQKVVVARECSVAPKVLVAEQPTRGVDMGAAELIHKKLIHMRDNETGILLISADISEAMEVSDYLIVMYGGEIVAFIDNPSSISEEELGEYMLGIKKQSHEEIRRAFCG</sequence>
<feature type="domain" description="ABC transporter" evidence="3">
    <location>
        <begin position="259"/>
        <end position="503"/>
    </location>
</feature>
<dbReference type="Proteomes" id="UP001623661">
    <property type="component" value="Unassembled WGS sequence"/>
</dbReference>
<evidence type="ECO:0000256" key="2">
    <source>
        <dbReference type="ARBA" id="ARBA00022840"/>
    </source>
</evidence>
<dbReference type="InterPro" id="IPR027417">
    <property type="entry name" value="P-loop_NTPase"/>
</dbReference>
<dbReference type="EMBL" id="JBJHZY010000002">
    <property type="protein sequence ID" value="MFL0268879.1"/>
    <property type="molecule type" value="Genomic_DNA"/>
</dbReference>
<dbReference type="SUPFAM" id="SSF52540">
    <property type="entry name" value="P-loop containing nucleoside triphosphate hydrolases"/>
    <property type="match status" value="2"/>
</dbReference>
<dbReference type="PANTHER" id="PTHR43790:SF4">
    <property type="entry name" value="GUANOSINE IMPORT ATP-BINDING PROTEIN NUPO"/>
    <property type="match status" value="1"/>
</dbReference>
<evidence type="ECO:0000256" key="1">
    <source>
        <dbReference type="ARBA" id="ARBA00022741"/>
    </source>
</evidence>
<name>A0ABW8TU46_9CLOT</name>
<evidence type="ECO:0000313" key="5">
    <source>
        <dbReference type="Proteomes" id="UP001623661"/>
    </source>
</evidence>
<organism evidence="4 5">
    <name type="scientific">Candidatus Clostridium radicumherbarum</name>
    <dbReference type="NCBI Taxonomy" id="3381662"/>
    <lineage>
        <taxon>Bacteria</taxon>
        <taxon>Bacillati</taxon>
        <taxon>Bacillota</taxon>
        <taxon>Clostridia</taxon>
        <taxon>Eubacteriales</taxon>
        <taxon>Clostridiaceae</taxon>
        <taxon>Clostridium</taxon>
    </lineage>
</organism>
<dbReference type="CDD" id="cd03215">
    <property type="entry name" value="ABC_Carb_Monos_II"/>
    <property type="match status" value="1"/>
</dbReference>
<keyword evidence="5" id="KW-1185">Reference proteome</keyword>
<protein>
    <submittedName>
        <fullName evidence="4">ABC transporter ATP-binding protein</fullName>
    </submittedName>
</protein>
<dbReference type="RefSeq" id="WP_406765500.1">
    <property type="nucleotide sequence ID" value="NZ_JBJHZY010000002.1"/>
</dbReference>